<reference evidence="2" key="1">
    <citation type="submission" date="2018-11" db="EMBL/GenBank/DDBJ databases">
        <authorList>
            <consortium name="Genoscope - CEA"/>
            <person name="William W."/>
        </authorList>
    </citation>
    <scope>NUCLEOTIDE SEQUENCE</scope>
</reference>
<feature type="region of interest" description="Disordered" evidence="1">
    <location>
        <begin position="63"/>
        <end position="95"/>
    </location>
</feature>
<evidence type="ECO:0000256" key="1">
    <source>
        <dbReference type="SAM" id="MobiDB-lite"/>
    </source>
</evidence>
<dbReference type="EMBL" id="LR031874">
    <property type="protein sequence ID" value="VDD19021.1"/>
    <property type="molecule type" value="Genomic_DNA"/>
</dbReference>
<accession>A0A3P6D7P6</accession>
<gene>
    <name evidence="2" type="ORF">BOLC2T06513H</name>
</gene>
<protein>
    <submittedName>
        <fullName evidence="2">Uncharacterized protein</fullName>
    </submittedName>
</protein>
<proteinExistence type="predicted"/>
<evidence type="ECO:0000313" key="2">
    <source>
        <dbReference type="EMBL" id="VDD19021.1"/>
    </source>
</evidence>
<sequence>MQRRRRLASELFLFSQRLRRSSSIKTWRTPTLTSSETAGDGRTMTAATTRRSIFTSRVRRWPRLRTTRGRAQREPPRVKTVVTRPRKSVSRGGAGRAARAVALIVRLT</sequence>
<organism evidence="2">
    <name type="scientific">Brassica oleracea</name>
    <name type="common">Wild cabbage</name>
    <dbReference type="NCBI Taxonomy" id="3712"/>
    <lineage>
        <taxon>Eukaryota</taxon>
        <taxon>Viridiplantae</taxon>
        <taxon>Streptophyta</taxon>
        <taxon>Embryophyta</taxon>
        <taxon>Tracheophyta</taxon>
        <taxon>Spermatophyta</taxon>
        <taxon>Magnoliopsida</taxon>
        <taxon>eudicotyledons</taxon>
        <taxon>Gunneridae</taxon>
        <taxon>Pentapetalae</taxon>
        <taxon>rosids</taxon>
        <taxon>malvids</taxon>
        <taxon>Brassicales</taxon>
        <taxon>Brassicaceae</taxon>
        <taxon>Brassiceae</taxon>
        <taxon>Brassica</taxon>
    </lineage>
</organism>
<name>A0A3P6D7P6_BRAOL</name>
<dbReference type="AlphaFoldDB" id="A0A3P6D7P6"/>